<evidence type="ECO:0000259" key="2">
    <source>
        <dbReference type="Pfam" id="PF06221"/>
    </source>
</evidence>
<dbReference type="AlphaFoldDB" id="A0A3N4L9Q1"/>
<gene>
    <name evidence="3" type="ORF">P167DRAFT_557622</name>
</gene>
<dbReference type="GO" id="GO:0008270">
    <property type="term" value="F:zinc ion binding"/>
    <property type="evidence" value="ECO:0007669"/>
    <property type="project" value="InterPro"/>
</dbReference>
<evidence type="ECO:0000313" key="3">
    <source>
        <dbReference type="EMBL" id="RPB14735.1"/>
    </source>
</evidence>
<dbReference type="FunCoup" id="A0A3N4L9Q1">
    <property type="interactions" value="102"/>
</dbReference>
<dbReference type="STRING" id="1392247.A0A3N4L9Q1"/>
<feature type="region of interest" description="Disordered" evidence="1">
    <location>
        <begin position="62"/>
        <end position="120"/>
    </location>
</feature>
<keyword evidence="4" id="KW-1185">Reference proteome</keyword>
<reference evidence="3 4" key="1">
    <citation type="journal article" date="2018" name="Nat. Ecol. Evol.">
        <title>Pezizomycetes genomes reveal the molecular basis of ectomycorrhizal truffle lifestyle.</title>
        <authorList>
            <person name="Murat C."/>
            <person name="Payen T."/>
            <person name="Noel B."/>
            <person name="Kuo A."/>
            <person name="Morin E."/>
            <person name="Chen J."/>
            <person name="Kohler A."/>
            <person name="Krizsan K."/>
            <person name="Balestrini R."/>
            <person name="Da Silva C."/>
            <person name="Montanini B."/>
            <person name="Hainaut M."/>
            <person name="Levati E."/>
            <person name="Barry K.W."/>
            <person name="Belfiori B."/>
            <person name="Cichocki N."/>
            <person name="Clum A."/>
            <person name="Dockter R.B."/>
            <person name="Fauchery L."/>
            <person name="Guy J."/>
            <person name="Iotti M."/>
            <person name="Le Tacon F."/>
            <person name="Lindquist E.A."/>
            <person name="Lipzen A."/>
            <person name="Malagnac F."/>
            <person name="Mello A."/>
            <person name="Molinier V."/>
            <person name="Miyauchi S."/>
            <person name="Poulain J."/>
            <person name="Riccioni C."/>
            <person name="Rubini A."/>
            <person name="Sitrit Y."/>
            <person name="Splivallo R."/>
            <person name="Traeger S."/>
            <person name="Wang M."/>
            <person name="Zifcakova L."/>
            <person name="Wipf D."/>
            <person name="Zambonelli A."/>
            <person name="Paolocci F."/>
            <person name="Nowrousian M."/>
            <person name="Ottonello S."/>
            <person name="Baldrian P."/>
            <person name="Spatafora J.W."/>
            <person name="Henrissat B."/>
            <person name="Nagy L.G."/>
            <person name="Aury J.M."/>
            <person name="Wincker P."/>
            <person name="Grigoriev I.V."/>
            <person name="Bonfante P."/>
            <person name="Martin F.M."/>
        </authorList>
    </citation>
    <scope>NUCLEOTIDE SEQUENCE [LARGE SCALE GENOMIC DNA]</scope>
    <source>
        <strain evidence="3 4">CCBAS932</strain>
    </source>
</reference>
<dbReference type="GO" id="GO:0005634">
    <property type="term" value="C:nucleus"/>
    <property type="evidence" value="ECO:0007669"/>
    <property type="project" value="InterPro"/>
</dbReference>
<dbReference type="Proteomes" id="UP000277580">
    <property type="component" value="Unassembled WGS sequence"/>
</dbReference>
<dbReference type="PANTHER" id="PTHR12963">
    <property type="entry name" value="THYROID RECEPTOR INTERACTING PROTEIN RELATED"/>
    <property type="match status" value="1"/>
</dbReference>
<evidence type="ECO:0000256" key="1">
    <source>
        <dbReference type="SAM" id="MobiDB-lite"/>
    </source>
</evidence>
<feature type="domain" description="TRIP4/RQT4 C2HC5-type zinc finger" evidence="2">
    <location>
        <begin position="220"/>
        <end position="272"/>
    </location>
</feature>
<dbReference type="InParanoid" id="A0A3N4L9Q1"/>
<feature type="region of interest" description="Disordered" evidence="1">
    <location>
        <begin position="134"/>
        <end position="164"/>
    </location>
</feature>
<feature type="compositionally biased region" description="Pro residues" evidence="1">
    <location>
        <begin position="145"/>
        <end position="154"/>
    </location>
</feature>
<feature type="region of interest" description="Disordered" evidence="1">
    <location>
        <begin position="296"/>
        <end position="319"/>
    </location>
</feature>
<organism evidence="3 4">
    <name type="scientific">Morchella conica CCBAS932</name>
    <dbReference type="NCBI Taxonomy" id="1392247"/>
    <lineage>
        <taxon>Eukaryota</taxon>
        <taxon>Fungi</taxon>
        <taxon>Dikarya</taxon>
        <taxon>Ascomycota</taxon>
        <taxon>Pezizomycotina</taxon>
        <taxon>Pezizomycetes</taxon>
        <taxon>Pezizales</taxon>
        <taxon>Morchellaceae</taxon>
        <taxon>Morchella</taxon>
    </lineage>
</organism>
<sequence>MGSKTSSLQSWALPRLQPLLPLPEEDLLQVITYAASLSSAERVSAHFKDLLGEAPESLSFISEFNSRQFPQASQPTPGPSQPWGGDGPSTSKKKGKKGKPPIGKFAQAPRQVEDQFTNPSSVYIKKDLEDEYFTGSKNSRTQPQDPTPPAPQHVPNPSKSFGTLTSDLKNVKTKKAKPQQQKVVVTGGTSMRGVSKELDDLESALRTLEMSTNPTIATERRKCSCMGLKHEVFAAAPNCLSCGKVICIKEGLGPCTFCNTPLISSEDIQSMVRALRDERGKERMAVDAARNKRPEVAKTPKPFSTNSSPIPSGDEGDGLKKAMAHRDRLLGFQANNAQRTKIIDQAADFETPISTGLNPWANPQERALQLKKQQKIMRMMDWNAKEDYEKRRIVVAIDLKGRKIVKEMRDIAPPEMSSEEEHEVSEYDERLERGGAQALEAKGKGKGTERAGQYARNPLLKGMIRPVYDRAAVDGKGKGKEIDGGIPKTWRRVQDELKDNEDVILDGGIYGRERAERGTVGEEPACG</sequence>
<dbReference type="EMBL" id="ML119116">
    <property type="protein sequence ID" value="RPB14735.1"/>
    <property type="molecule type" value="Genomic_DNA"/>
</dbReference>
<dbReference type="OrthoDB" id="338816at2759"/>
<dbReference type="Pfam" id="PF06221">
    <property type="entry name" value="zf-C2HC5"/>
    <property type="match status" value="1"/>
</dbReference>
<dbReference type="InterPro" id="IPR009349">
    <property type="entry name" value="TRIP4/RQT4_C2HC5_Znf"/>
</dbReference>
<name>A0A3N4L9Q1_9PEZI</name>
<dbReference type="InterPro" id="IPR039128">
    <property type="entry name" value="TRIP4-like"/>
</dbReference>
<dbReference type="PANTHER" id="PTHR12963:SF4">
    <property type="entry name" value="ACTIVATING SIGNAL COINTEGRATOR 1"/>
    <property type="match status" value="1"/>
</dbReference>
<accession>A0A3N4L9Q1</accession>
<dbReference type="GO" id="GO:0180022">
    <property type="term" value="C:RQC-trigger complex"/>
    <property type="evidence" value="ECO:0007669"/>
    <property type="project" value="InterPro"/>
</dbReference>
<evidence type="ECO:0000313" key="4">
    <source>
        <dbReference type="Proteomes" id="UP000277580"/>
    </source>
</evidence>
<dbReference type="GO" id="GO:0045893">
    <property type="term" value="P:positive regulation of DNA-templated transcription"/>
    <property type="evidence" value="ECO:0007669"/>
    <property type="project" value="TreeGrafter"/>
</dbReference>
<feature type="compositionally biased region" description="Polar residues" evidence="1">
    <location>
        <begin position="62"/>
        <end position="75"/>
    </location>
</feature>
<proteinExistence type="predicted"/>
<protein>
    <submittedName>
        <fullName evidence="3">Zf-C2HC5-domain-containing protein</fullName>
    </submittedName>
</protein>
<dbReference type="GO" id="GO:0072344">
    <property type="term" value="P:rescue of stalled ribosome"/>
    <property type="evidence" value="ECO:0007669"/>
    <property type="project" value="InterPro"/>
</dbReference>